<proteinExistence type="inferred from homology"/>
<comment type="similarity">
    <text evidence="2">Belongs to the BRX1 family.</text>
</comment>
<name>A0A9K3D1D4_9EUKA</name>
<evidence type="ECO:0000256" key="2">
    <source>
        <dbReference type="ARBA" id="ARBA00006369"/>
    </source>
</evidence>
<evidence type="ECO:0000256" key="4">
    <source>
        <dbReference type="ARBA" id="ARBA00023242"/>
    </source>
</evidence>
<evidence type="ECO:0000259" key="5">
    <source>
        <dbReference type="PROSITE" id="PS50833"/>
    </source>
</evidence>
<dbReference type="EMBL" id="BDIP01002846">
    <property type="protein sequence ID" value="GIQ86912.1"/>
    <property type="molecule type" value="Genomic_DNA"/>
</dbReference>
<evidence type="ECO:0000256" key="1">
    <source>
        <dbReference type="ARBA" id="ARBA00004604"/>
    </source>
</evidence>
<keyword evidence="7" id="KW-1185">Reference proteome</keyword>
<dbReference type="Pfam" id="PF04427">
    <property type="entry name" value="Brix"/>
    <property type="match status" value="1"/>
</dbReference>
<comment type="caution">
    <text evidence="6">The sequence shown here is derived from an EMBL/GenBank/DDBJ whole genome shotgun (WGS) entry which is preliminary data.</text>
</comment>
<dbReference type="AlphaFoldDB" id="A0A9K3D1D4"/>
<comment type="subcellular location">
    <subcellularLocation>
        <location evidence="1">Nucleus</location>
        <location evidence="1">Nucleolus</location>
    </subcellularLocation>
</comment>
<keyword evidence="4" id="KW-0539">Nucleus</keyword>
<dbReference type="GO" id="GO:0019843">
    <property type="term" value="F:rRNA binding"/>
    <property type="evidence" value="ECO:0007669"/>
    <property type="project" value="InterPro"/>
</dbReference>
<gene>
    <name evidence="6" type="ORF">KIPB_008852</name>
</gene>
<reference evidence="6 7" key="1">
    <citation type="journal article" date="2018" name="PLoS ONE">
        <title>The draft genome of Kipferlia bialata reveals reductive genome evolution in fornicate parasites.</title>
        <authorList>
            <person name="Tanifuji G."/>
            <person name="Takabayashi S."/>
            <person name="Kume K."/>
            <person name="Takagi M."/>
            <person name="Nakayama T."/>
            <person name="Kamikawa R."/>
            <person name="Inagaki Y."/>
            <person name="Hashimoto T."/>
        </authorList>
    </citation>
    <scope>NUCLEOTIDE SEQUENCE [LARGE SCALE GENOMIC DNA]</scope>
    <source>
        <strain evidence="6">NY0173</strain>
    </source>
</reference>
<dbReference type="OrthoDB" id="1638493at2759"/>
<dbReference type="InterPro" id="IPR007109">
    <property type="entry name" value="Brix"/>
</dbReference>
<dbReference type="PROSITE" id="PS50833">
    <property type="entry name" value="BRIX"/>
    <property type="match status" value="1"/>
</dbReference>
<dbReference type="GO" id="GO:0005730">
    <property type="term" value="C:nucleolus"/>
    <property type="evidence" value="ECO:0007669"/>
    <property type="project" value="UniProtKB-SubCell"/>
</dbReference>
<dbReference type="InterPro" id="IPR026532">
    <property type="entry name" value="BRX1"/>
</dbReference>
<dbReference type="PANTHER" id="PTHR13634:SF0">
    <property type="entry name" value="RIBOSOME BIOGENESIS PROTEIN BRX1 HOMOLOG"/>
    <property type="match status" value="1"/>
</dbReference>
<evidence type="ECO:0000256" key="3">
    <source>
        <dbReference type="ARBA" id="ARBA00022517"/>
    </source>
</evidence>
<sequence>MGDQPGTSGGHKWAHHKVLMASCSGLSAVGRHLYEDLSKLFPHCKKEKKLRVRDVFDIEGSHSSALIASLCELKHCDLVLLMESRNQGHSTYMTVGNAAATVRFQVHNVQTVTQLSLHGNHRLGTRPVLSFDKSFVEGPEPLRVMRELLRKVFSTPHRHAKTLAVVDHIMQFTQHDGFIVFRNYGAEQTREGKTGTGIELTESGPRFILQPVAIQEGLFGAKTLWRNANYINPSEATAIRREEKAAHFQKRIDNAIKQTKRDTVPPANDLDDVLTAYYTGQDQ</sequence>
<dbReference type="GO" id="GO:0000027">
    <property type="term" value="P:ribosomal large subunit assembly"/>
    <property type="evidence" value="ECO:0007669"/>
    <property type="project" value="TreeGrafter"/>
</dbReference>
<dbReference type="SMART" id="SM00879">
    <property type="entry name" value="Brix"/>
    <property type="match status" value="1"/>
</dbReference>
<dbReference type="SUPFAM" id="SSF52954">
    <property type="entry name" value="Class II aaRS ABD-related"/>
    <property type="match status" value="1"/>
</dbReference>
<feature type="domain" description="Brix" evidence="5">
    <location>
        <begin position="16"/>
        <end position="220"/>
    </location>
</feature>
<organism evidence="6 7">
    <name type="scientific">Kipferlia bialata</name>
    <dbReference type="NCBI Taxonomy" id="797122"/>
    <lineage>
        <taxon>Eukaryota</taxon>
        <taxon>Metamonada</taxon>
        <taxon>Carpediemonas-like organisms</taxon>
        <taxon>Kipferlia</taxon>
    </lineage>
</organism>
<dbReference type="Proteomes" id="UP000265618">
    <property type="component" value="Unassembled WGS sequence"/>
</dbReference>
<keyword evidence="3" id="KW-0690">Ribosome biogenesis</keyword>
<protein>
    <submittedName>
        <fullName evidence="6">Ribosome biogenesis protein BRX1</fullName>
    </submittedName>
</protein>
<evidence type="ECO:0000313" key="6">
    <source>
        <dbReference type="EMBL" id="GIQ86912.1"/>
    </source>
</evidence>
<dbReference type="PANTHER" id="PTHR13634">
    <property type="entry name" value="RIBOSOME BIOGENESIS PROTEIN BRIX"/>
    <property type="match status" value="1"/>
</dbReference>
<accession>A0A9K3D1D4</accession>
<dbReference type="GO" id="GO:0006364">
    <property type="term" value="P:rRNA processing"/>
    <property type="evidence" value="ECO:0007669"/>
    <property type="project" value="InterPro"/>
</dbReference>
<evidence type="ECO:0000313" key="7">
    <source>
        <dbReference type="Proteomes" id="UP000265618"/>
    </source>
</evidence>